<dbReference type="PRINTS" id="PR00364">
    <property type="entry name" value="DISEASERSIST"/>
</dbReference>
<dbReference type="InterPro" id="IPR002182">
    <property type="entry name" value="NB-ARC"/>
</dbReference>
<dbReference type="SMART" id="SM00028">
    <property type="entry name" value="TPR"/>
    <property type="match status" value="3"/>
</dbReference>
<organism evidence="3">
    <name type="scientific">Anaerolinea thermolimosa</name>
    <dbReference type="NCBI Taxonomy" id="229919"/>
    <lineage>
        <taxon>Bacteria</taxon>
        <taxon>Bacillati</taxon>
        <taxon>Chloroflexota</taxon>
        <taxon>Anaerolineae</taxon>
        <taxon>Anaerolineales</taxon>
        <taxon>Anaerolineaceae</taxon>
        <taxon>Anaerolinea</taxon>
    </lineage>
</organism>
<dbReference type="Pfam" id="PF13424">
    <property type="entry name" value="TPR_12"/>
    <property type="match status" value="1"/>
</dbReference>
<reference evidence="3" key="1">
    <citation type="journal article" date="2020" name="mSystems">
        <title>Genome- and Community-Level Interaction Insights into Carbon Utilization and Element Cycling Functions of Hydrothermarchaeota in Hydrothermal Sediment.</title>
        <authorList>
            <person name="Zhou Z."/>
            <person name="Liu Y."/>
            <person name="Xu W."/>
            <person name="Pan J."/>
            <person name="Luo Z.H."/>
            <person name="Li M."/>
        </authorList>
    </citation>
    <scope>NUCLEOTIDE SEQUENCE [LARGE SCALE GENOMIC DNA]</scope>
    <source>
        <strain evidence="3">SpSt-573</strain>
    </source>
</reference>
<sequence length="824" mass="91143">MVSTLNHNLPVQLTQFVGRRQEMADLERLLADTRLVTLIGPGGCGKTRLALQVASTVSGHFRDGVWLAELASFRDPTFVPKLITKILDIPRRPDQSALESLLDHLQLKEMLLVLDNCEHLIADCANLVHQLLSQTVALRILVTSREPLAITGEMTYPVFGLAWPPAGAMVADDPQELMRYDSVRLFVERARAALANFAVTTDNASTLVQICRRLDGLPLALELASAYTNVLSLQEILARLDDRFALLVSKQRSEPDSRHRTLRAAIDWSYDLLSPSEQIMLQRLSAFAGGCSLATAEAVCTGDGLGREQLLVILSSLVNKSLVVAQTLQGSEARYGLLETIRQYAQEKLIESGEWPAIRDRHLQCLLNLAEETDTKLRGEYQRLWLNWFDTENDNFRVALAWAVEGGRLDSGRVEAGLRIATSLYQFWRIRDYVDEGLNWCSHLFALAKVDISPVIRANAMSYASLLAGFRGRIEEQTRFAEEAVLSGEAAGEAGKHALALALGAQGYAARKAGDYQTAFTLDMREIQLLREVGDIYMLGVSLSLNSFAAMSIGKYEQARVMLDEALPLLRESGDSYRIAMAHNYAGDLARCERDYQQAKTAYEESISILRKIDAVGDLASALQNLGHTCLHLNDIERAIALFSESMTMHQEQGNQPGMTECLLGFAALAIVADLPAAGARLLSTAAAISGRHITSEWAATRMEYEQYIERARTVLAETTFQAEQAAGQRLSLEQAVAYAKNVAQKVADAHQTRRQLDELTPREREVAMLIAQAKSNGEIALELVMSKRTVESHIANIRSKLGFTERTQIVRWAIDSGLVKASE</sequence>
<dbReference type="InterPro" id="IPR000792">
    <property type="entry name" value="Tscrpt_reg_LuxR_C"/>
</dbReference>
<evidence type="ECO:0000256" key="1">
    <source>
        <dbReference type="PROSITE-ProRule" id="PRU00339"/>
    </source>
</evidence>
<dbReference type="GO" id="GO:0006355">
    <property type="term" value="P:regulation of DNA-templated transcription"/>
    <property type="evidence" value="ECO:0007669"/>
    <property type="project" value="InterPro"/>
</dbReference>
<dbReference type="AlphaFoldDB" id="A0A7C4PIG6"/>
<dbReference type="InterPro" id="IPR016032">
    <property type="entry name" value="Sig_transdc_resp-reg_C-effctor"/>
</dbReference>
<dbReference type="EMBL" id="DSYK01000006">
    <property type="protein sequence ID" value="HGS20264.1"/>
    <property type="molecule type" value="Genomic_DNA"/>
</dbReference>
<feature type="domain" description="HTH luxR-type" evidence="2">
    <location>
        <begin position="753"/>
        <end position="818"/>
    </location>
</feature>
<dbReference type="SUPFAM" id="SSF46894">
    <property type="entry name" value="C-terminal effector domain of the bipartite response regulators"/>
    <property type="match status" value="1"/>
</dbReference>
<dbReference type="InterPro" id="IPR019734">
    <property type="entry name" value="TPR_rpt"/>
</dbReference>
<dbReference type="PROSITE" id="PS50005">
    <property type="entry name" value="TPR"/>
    <property type="match status" value="1"/>
</dbReference>
<name>A0A7C4PIG6_9CHLR</name>
<dbReference type="SUPFAM" id="SSF48452">
    <property type="entry name" value="TPR-like"/>
    <property type="match status" value="1"/>
</dbReference>
<dbReference type="PRINTS" id="PR00038">
    <property type="entry name" value="HTHLUXR"/>
</dbReference>
<dbReference type="Gene3D" id="3.40.50.300">
    <property type="entry name" value="P-loop containing nucleotide triphosphate hydrolases"/>
    <property type="match status" value="1"/>
</dbReference>
<evidence type="ECO:0000259" key="2">
    <source>
        <dbReference type="PROSITE" id="PS50043"/>
    </source>
</evidence>
<dbReference type="InterPro" id="IPR058852">
    <property type="entry name" value="HTH_77"/>
</dbReference>
<dbReference type="GO" id="GO:0043531">
    <property type="term" value="F:ADP binding"/>
    <property type="evidence" value="ECO:0007669"/>
    <property type="project" value="InterPro"/>
</dbReference>
<dbReference type="InterPro" id="IPR036388">
    <property type="entry name" value="WH-like_DNA-bd_sf"/>
</dbReference>
<dbReference type="PANTHER" id="PTHR47691">
    <property type="entry name" value="REGULATOR-RELATED"/>
    <property type="match status" value="1"/>
</dbReference>
<dbReference type="Gene3D" id="1.25.40.10">
    <property type="entry name" value="Tetratricopeptide repeat domain"/>
    <property type="match status" value="1"/>
</dbReference>
<dbReference type="PANTHER" id="PTHR47691:SF3">
    <property type="entry name" value="HTH-TYPE TRANSCRIPTIONAL REGULATOR RV0890C-RELATED"/>
    <property type="match status" value="1"/>
</dbReference>
<protein>
    <submittedName>
        <fullName evidence="3">Tetratricopeptide repeat protein</fullName>
    </submittedName>
</protein>
<dbReference type="GO" id="GO:0003677">
    <property type="term" value="F:DNA binding"/>
    <property type="evidence" value="ECO:0007669"/>
    <property type="project" value="InterPro"/>
</dbReference>
<comment type="caution">
    <text evidence="3">The sequence shown here is derived from an EMBL/GenBank/DDBJ whole genome shotgun (WGS) entry which is preliminary data.</text>
</comment>
<dbReference type="SUPFAM" id="SSF52540">
    <property type="entry name" value="P-loop containing nucleoside triphosphate hydrolases"/>
    <property type="match status" value="1"/>
</dbReference>
<dbReference type="Gene3D" id="1.10.10.10">
    <property type="entry name" value="Winged helix-like DNA-binding domain superfamily/Winged helix DNA-binding domain"/>
    <property type="match status" value="1"/>
</dbReference>
<proteinExistence type="predicted"/>
<evidence type="ECO:0000313" key="3">
    <source>
        <dbReference type="EMBL" id="HGS20264.1"/>
    </source>
</evidence>
<gene>
    <name evidence="3" type="ORF">ENT37_00155</name>
</gene>
<keyword evidence="1" id="KW-0802">TPR repeat</keyword>
<dbReference type="InterPro" id="IPR011990">
    <property type="entry name" value="TPR-like_helical_dom_sf"/>
</dbReference>
<dbReference type="Pfam" id="PF00931">
    <property type="entry name" value="NB-ARC"/>
    <property type="match status" value="1"/>
</dbReference>
<accession>A0A7C4PIG6</accession>
<dbReference type="SMART" id="SM00421">
    <property type="entry name" value="HTH_LUXR"/>
    <property type="match status" value="1"/>
</dbReference>
<dbReference type="CDD" id="cd06170">
    <property type="entry name" value="LuxR_C_like"/>
    <property type="match status" value="1"/>
</dbReference>
<dbReference type="Pfam" id="PF25872">
    <property type="entry name" value="HTH_77"/>
    <property type="match status" value="1"/>
</dbReference>
<feature type="repeat" description="TPR" evidence="1">
    <location>
        <begin position="620"/>
        <end position="653"/>
    </location>
</feature>
<dbReference type="Pfam" id="PF00196">
    <property type="entry name" value="GerE"/>
    <property type="match status" value="1"/>
</dbReference>
<dbReference type="PROSITE" id="PS50043">
    <property type="entry name" value="HTH_LUXR_2"/>
    <property type="match status" value="1"/>
</dbReference>
<dbReference type="InterPro" id="IPR027417">
    <property type="entry name" value="P-loop_NTPase"/>
</dbReference>